<dbReference type="SUPFAM" id="SSF56112">
    <property type="entry name" value="Protein kinase-like (PK-like)"/>
    <property type="match status" value="1"/>
</dbReference>
<dbReference type="SMART" id="SM00587">
    <property type="entry name" value="CHK"/>
    <property type="match status" value="1"/>
</dbReference>
<comment type="caution">
    <text evidence="2">The sequence shown here is derived from an EMBL/GenBank/DDBJ whole genome shotgun (WGS) entry which is preliminary data.</text>
</comment>
<feature type="domain" description="CHK kinase-like" evidence="1">
    <location>
        <begin position="151"/>
        <end position="335"/>
    </location>
</feature>
<dbReference type="Pfam" id="PF07914">
    <property type="entry name" value="DUF1679"/>
    <property type="match status" value="1"/>
</dbReference>
<dbReference type="Proteomes" id="UP001432027">
    <property type="component" value="Unassembled WGS sequence"/>
</dbReference>
<dbReference type="Gene3D" id="3.90.1200.10">
    <property type="match status" value="1"/>
</dbReference>
<gene>
    <name evidence="2" type="ORF">PENTCL1PPCAC_4647</name>
</gene>
<reference evidence="2" key="1">
    <citation type="submission" date="2023-10" db="EMBL/GenBank/DDBJ databases">
        <title>Genome assembly of Pristionchus species.</title>
        <authorList>
            <person name="Yoshida K."/>
            <person name="Sommer R.J."/>
        </authorList>
    </citation>
    <scope>NUCLEOTIDE SEQUENCE</scope>
    <source>
        <strain evidence="2">RS0144</strain>
    </source>
</reference>
<name>A0AAV5SIL4_9BILA</name>
<dbReference type="InterPro" id="IPR012877">
    <property type="entry name" value="Dhs-27"/>
</dbReference>
<sequence length="416" mass="46402">MSLGEVSTVILGTTVTWSDLENHLRISLVTEARLGPHKSVVDIGDGNGFKSCCGLITCDWEGADADEKLPKTVVIKIPSTLPLRKLNDAQPEGQRLFDYSEEQWTDMERQLRELTTTEVATYDFFQEFEDLAMPKKYYGIGIQAEDETSVQLCLEYIGNSRLMSLYEKHSVEQVKQIARALGKIQACSLKNEVTAPKLQINFFEYISIVFPLETYRGMIMGLLTVDSSEKTKAMMEKVDALIPVYHGATLPSTIYTQMGFRPVLVNGDLHAGNVLIDKNTGDLAALLDWEGTHLGVGVEDLHRITLSALTAEERRASTPMLVEEMYNSMVQNLDGADPPYSLETLLLLSDLIYPHCALFFSVFISFIAQAEHLMESGDCAPVQSISHFLIQLIGSFEDFLAIDIKNKTNIGNLKQK</sequence>
<protein>
    <recommendedName>
        <fullName evidence="1">CHK kinase-like domain-containing protein</fullName>
    </recommendedName>
</protein>
<evidence type="ECO:0000313" key="2">
    <source>
        <dbReference type="EMBL" id="GMS82472.1"/>
    </source>
</evidence>
<dbReference type="AlphaFoldDB" id="A0AAV5SIL4"/>
<dbReference type="PANTHER" id="PTHR23020:SF8">
    <property type="entry name" value="CHK KINASE-LIKE DOMAIN-CONTAINING PROTEIN"/>
    <property type="match status" value="1"/>
</dbReference>
<dbReference type="InterPro" id="IPR052961">
    <property type="entry name" value="Oxido-Kinase-like_Enzymes"/>
</dbReference>
<feature type="non-terminal residue" evidence="2">
    <location>
        <position position="416"/>
    </location>
</feature>
<accession>A0AAV5SIL4</accession>
<evidence type="ECO:0000313" key="3">
    <source>
        <dbReference type="Proteomes" id="UP001432027"/>
    </source>
</evidence>
<keyword evidence="3" id="KW-1185">Reference proteome</keyword>
<organism evidence="2 3">
    <name type="scientific">Pristionchus entomophagus</name>
    <dbReference type="NCBI Taxonomy" id="358040"/>
    <lineage>
        <taxon>Eukaryota</taxon>
        <taxon>Metazoa</taxon>
        <taxon>Ecdysozoa</taxon>
        <taxon>Nematoda</taxon>
        <taxon>Chromadorea</taxon>
        <taxon>Rhabditida</taxon>
        <taxon>Rhabditina</taxon>
        <taxon>Diplogasteromorpha</taxon>
        <taxon>Diplogasteroidea</taxon>
        <taxon>Neodiplogasteridae</taxon>
        <taxon>Pristionchus</taxon>
    </lineage>
</organism>
<proteinExistence type="predicted"/>
<dbReference type="PANTHER" id="PTHR23020">
    <property type="entry name" value="UNCHARACTERIZED NUCLEAR HORMONE RECEPTOR-RELATED"/>
    <property type="match status" value="1"/>
</dbReference>
<evidence type="ECO:0000259" key="1">
    <source>
        <dbReference type="SMART" id="SM00587"/>
    </source>
</evidence>
<dbReference type="InterPro" id="IPR011009">
    <property type="entry name" value="Kinase-like_dom_sf"/>
</dbReference>
<dbReference type="EMBL" id="BTSX01000002">
    <property type="protein sequence ID" value="GMS82472.1"/>
    <property type="molecule type" value="Genomic_DNA"/>
</dbReference>
<dbReference type="InterPro" id="IPR015897">
    <property type="entry name" value="CHK_kinase-like"/>
</dbReference>